<proteinExistence type="predicted"/>
<name>A0A4Q7V5Q1_PSEST</name>
<evidence type="ECO:0000313" key="2">
    <source>
        <dbReference type="EMBL" id="RZT88093.1"/>
    </source>
</evidence>
<evidence type="ECO:0000256" key="1">
    <source>
        <dbReference type="SAM" id="MobiDB-lite"/>
    </source>
</evidence>
<organism evidence="2 3">
    <name type="scientific">Pseudonocardia sediminis</name>
    <dbReference type="NCBI Taxonomy" id="1397368"/>
    <lineage>
        <taxon>Bacteria</taxon>
        <taxon>Bacillati</taxon>
        <taxon>Actinomycetota</taxon>
        <taxon>Actinomycetes</taxon>
        <taxon>Pseudonocardiales</taxon>
        <taxon>Pseudonocardiaceae</taxon>
        <taxon>Pseudonocardia</taxon>
    </lineage>
</organism>
<gene>
    <name evidence="2" type="ORF">EV383_5029</name>
</gene>
<feature type="region of interest" description="Disordered" evidence="1">
    <location>
        <begin position="1"/>
        <end position="20"/>
    </location>
</feature>
<comment type="caution">
    <text evidence="2">The sequence shown here is derived from an EMBL/GenBank/DDBJ whole genome shotgun (WGS) entry which is preliminary data.</text>
</comment>
<reference evidence="2 3" key="1">
    <citation type="submission" date="2019-02" db="EMBL/GenBank/DDBJ databases">
        <title>Sequencing the genomes of 1000 actinobacteria strains.</title>
        <authorList>
            <person name="Klenk H.-P."/>
        </authorList>
    </citation>
    <scope>NUCLEOTIDE SEQUENCE [LARGE SCALE GENOMIC DNA]</scope>
    <source>
        <strain evidence="2 3">DSM 45779</strain>
    </source>
</reference>
<protein>
    <submittedName>
        <fullName evidence="2">Uncharacterized protein</fullName>
    </submittedName>
</protein>
<keyword evidence="3" id="KW-1185">Reference proteome</keyword>
<feature type="region of interest" description="Disordered" evidence="1">
    <location>
        <begin position="92"/>
        <end position="137"/>
    </location>
</feature>
<dbReference type="AlphaFoldDB" id="A0A4Q7V5Q1"/>
<dbReference type="InterPro" id="IPR021527">
    <property type="entry name" value="DUF2795"/>
</dbReference>
<dbReference type="Pfam" id="PF11387">
    <property type="entry name" value="DUF2795"/>
    <property type="match status" value="1"/>
</dbReference>
<dbReference type="RefSeq" id="WP_130292148.1">
    <property type="nucleotide sequence ID" value="NZ_SHKL01000001.1"/>
</dbReference>
<feature type="compositionally biased region" description="Low complexity" evidence="1">
    <location>
        <begin position="119"/>
        <end position="130"/>
    </location>
</feature>
<dbReference type="OrthoDB" id="3579733at2"/>
<sequence length="137" mass="14245">MSTRPAPGPRASDVRPAPSPAVDPLAVALHQRLAGVLAGLTFPAPRWQVVTEAEWYGCDMVTRSMLDRLPDRTYVSLPDLVAVLAGVLNSRPAASPPAVAQRPPRLPSPVRAAVPSSGAPVARPVARPAPGLRSPAA</sequence>
<evidence type="ECO:0000313" key="3">
    <source>
        <dbReference type="Proteomes" id="UP000291591"/>
    </source>
</evidence>
<dbReference type="EMBL" id="SHKL01000001">
    <property type="protein sequence ID" value="RZT88093.1"/>
    <property type="molecule type" value="Genomic_DNA"/>
</dbReference>
<dbReference type="Proteomes" id="UP000291591">
    <property type="component" value="Unassembled WGS sequence"/>
</dbReference>
<accession>A0A4Q7V5Q1</accession>